<accession>A0A075GG76</accession>
<protein>
    <submittedName>
        <fullName evidence="2">Transcriptional regulator</fullName>
    </submittedName>
</protein>
<name>A0A075GG76_9EURY</name>
<evidence type="ECO:0000259" key="1">
    <source>
        <dbReference type="Pfam" id="PF01037"/>
    </source>
</evidence>
<dbReference type="InterPro" id="IPR011008">
    <property type="entry name" value="Dimeric_a/b-barrel"/>
</dbReference>
<feature type="domain" description="Transcription regulator AsnC/Lrp ligand binding" evidence="1">
    <location>
        <begin position="6"/>
        <end position="74"/>
    </location>
</feature>
<dbReference type="Pfam" id="PF01037">
    <property type="entry name" value="AsnC_trans_reg"/>
    <property type="match status" value="1"/>
</dbReference>
<dbReference type="SUPFAM" id="SSF54909">
    <property type="entry name" value="Dimeric alpha+beta barrel"/>
    <property type="match status" value="1"/>
</dbReference>
<reference evidence="2" key="1">
    <citation type="journal article" date="2014" name="Genome Biol. Evol.">
        <title>Pangenome evidence for extensive interdomain horizontal transfer affecting lineage core and shell genes in uncultured planktonic thaumarchaeota and euryarchaeota.</title>
        <authorList>
            <person name="Deschamps P."/>
            <person name="Zivanovic Y."/>
            <person name="Moreira D."/>
            <person name="Rodriguez-Valera F."/>
            <person name="Lopez-Garcia P."/>
        </authorList>
    </citation>
    <scope>NUCLEOTIDE SEQUENCE</scope>
</reference>
<proteinExistence type="predicted"/>
<evidence type="ECO:0000313" key="2">
    <source>
        <dbReference type="EMBL" id="AIF02235.1"/>
    </source>
</evidence>
<sequence length="77" mass="8867">MDTAFILLKTEPSREREVYLALSEIDSVVETHALYGEYDLLARVQCENSKELTVLLMETMRQIIGVRETETLIAVDY</sequence>
<dbReference type="EMBL" id="KF900644">
    <property type="protein sequence ID" value="AIF02235.1"/>
    <property type="molecule type" value="Genomic_DNA"/>
</dbReference>
<organism evidence="2">
    <name type="scientific">uncultured marine group II/III euryarchaeote KM3_155_G07</name>
    <dbReference type="NCBI Taxonomy" id="1457898"/>
    <lineage>
        <taxon>Archaea</taxon>
        <taxon>Methanobacteriati</taxon>
        <taxon>Methanobacteriota</taxon>
        <taxon>environmental samples</taxon>
    </lineage>
</organism>
<dbReference type="InterPro" id="IPR019887">
    <property type="entry name" value="Tscrpt_reg_AsnC/Lrp_C"/>
</dbReference>
<dbReference type="Gene3D" id="3.30.70.920">
    <property type="match status" value="1"/>
</dbReference>
<dbReference type="AlphaFoldDB" id="A0A075GG76"/>